<dbReference type="PANTHER" id="PTHR43551">
    <property type="entry name" value="FUMARATE REDUCTASE IRON-SULFUR SUBUNIT"/>
    <property type="match status" value="1"/>
</dbReference>
<evidence type="ECO:0000313" key="9">
    <source>
        <dbReference type="Proteomes" id="UP000265882"/>
    </source>
</evidence>
<evidence type="ECO:0000256" key="5">
    <source>
        <dbReference type="ARBA" id="ARBA00023004"/>
    </source>
</evidence>
<dbReference type="InterPro" id="IPR009051">
    <property type="entry name" value="Helical_ferredxn"/>
</dbReference>
<protein>
    <submittedName>
        <fullName evidence="8">(Fe-S)-binding protein</fullName>
    </submittedName>
</protein>
<dbReference type="PROSITE" id="PS00198">
    <property type="entry name" value="4FE4S_FER_1"/>
    <property type="match status" value="1"/>
</dbReference>
<evidence type="ECO:0000313" key="8">
    <source>
        <dbReference type="EMBL" id="RJP24420.1"/>
    </source>
</evidence>
<keyword evidence="4" id="KW-0249">Electron transport</keyword>
<keyword evidence="6" id="KW-0411">Iron-sulfur</keyword>
<dbReference type="AlphaFoldDB" id="A0A3A4P4Y4"/>
<dbReference type="InterPro" id="IPR004017">
    <property type="entry name" value="Cys_rich_dom"/>
</dbReference>
<feature type="domain" description="Cysteine-rich" evidence="7">
    <location>
        <begin position="347"/>
        <end position="437"/>
    </location>
</feature>
<comment type="caution">
    <text evidence="8">The sequence shown here is derived from an EMBL/GenBank/DDBJ whole genome shotgun (WGS) entry which is preliminary data.</text>
</comment>
<proteinExistence type="predicted"/>
<evidence type="ECO:0000256" key="1">
    <source>
        <dbReference type="ARBA" id="ARBA00022448"/>
    </source>
</evidence>
<evidence type="ECO:0000259" key="7">
    <source>
        <dbReference type="Pfam" id="PF02754"/>
    </source>
</evidence>
<dbReference type="Pfam" id="PF02754">
    <property type="entry name" value="CCG"/>
    <property type="match status" value="1"/>
</dbReference>
<keyword evidence="2" id="KW-0004">4Fe-4S</keyword>
<dbReference type="Gene3D" id="1.10.1060.10">
    <property type="entry name" value="Alpha-helical ferredoxin"/>
    <property type="match status" value="1"/>
</dbReference>
<evidence type="ECO:0000256" key="6">
    <source>
        <dbReference type="ARBA" id="ARBA00023014"/>
    </source>
</evidence>
<reference evidence="8 9" key="1">
    <citation type="journal article" date="2017" name="ISME J.">
        <title>Energy and carbon metabolisms in a deep terrestrial subsurface fluid microbial community.</title>
        <authorList>
            <person name="Momper L."/>
            <person name="Jungbluth S.P."/>
            <person name="Lee M.D."/>
            <person name="Amend J.P."/>
        </authorList>
    </citation>
    <scope>NUCLEOTIDE SEQUENCE [LARGE SCALE GENOMIC DNA]</scope>
    <source>
        <strain evidence="8">SURF_5</strain>
    </source>
</reference>
<evidence type="ECO:0000256" key="3">
    <source>
        <dbReference type="ARBA" id="ARBA00022723"/>
    </source>
</evidence>
<gene>
    <name evidence="8" type="ORF">C4520_04110</name>
</gene>
<accession>A0A3A4P4Y4</accession>
<dbReference type="SUPFAM" id="SSF46548">
    <property type="entry name" value="alpha-helical ferredoxin"/>
    <property type="match status" value="1"/>
</dbReference>
<keyword evidence="1" id="KW-0813">Transport</keyword>
<dbReference type="GO" id="GO:0016491">
    <property type="term" value="F:oxidoreductase activity"/>
    <property type="evidence" value="ECO:0007669"/>
    <property type="project" value="UniProtKB-ARBA"/>
</dbReference>
<dbReference type="InterPro" id="IPR017900">
    <property type="entry name" value="4Fe4S_Fe_S_CS"/>
</dbReference>
<organism evidence="8 9">
    <name type="scientific">Abyssobacteria bacterium (strain SURF_5)</name>
    <dbReference type="NCBI Taxonomy" id="2093360"/>
    <lineage>
        <taxon>Bacteria</taxon>
        <taxon>Pseudomonadati</taxon>
        <taxon>Candidatus Hydrogenedentota</taxon>
        <taxon>Candidatus Abyssobacteria</taxon>
    </lineage>
</organism>
<name>A0A3A4P4Y4_ABYX5</name>
<evidence type="ECO:0000256" key="4">
    <source>
        <dbReference type="ARBA" id="ARBA00022982"/>
    </source>
</evidence>
<dbReference type="PANTHER" id="PTHR43551:SF1">
    <property type="entry name" value="HETERODISULFIDE REDUCTASE"/>
    <property type="match status" value="1"/>
</dbReference>
<keyword evidence="3" id="KW-0479">Metal-binding</keyword>
<sequence>MRETTPVKSPRLNEQDQVMTTKYPYYVEPYNETERPRRFLEAFSAILQHSNYGFVLDTYSKITTKCARCACNCQVFMESGELRDVPCHRTELLLRVYRRYFTLGGMVSSRLFNGFTLTDRYIDEMAENFYRCTACRRCKFGCPMGVDHGLMTHLARWILAEIGIVPKALVVAVREQLQGKTGNTSAIPVVALKDTCEFLEEELLENYNIPAKFPMDVEGAEMVFFPAVSDYLLEPDTLMGNAAVMHLTNGSWTIGTGYYDGINYGLFYSDTHLCNIVRKEAAEVKRLKAKKVLIGECGHASRSAKAFIPTFCGGKKAPPVINIMEYSHKALLDGRLKVKSGAILDRVTYHDPCNIARSKWIINQPRELLEAICKDYVDMVPGGQMNICCGGGGGTVSIDEIRKFRTGTGGHVKAEQIKATGAKYVVAPCANCKKQLREVCEDNGLHDVEIVGLHDLLLKALDLEYYGITAPEKKEEEE</sequence>
<dbReference type="GO" id="GO:0046872">
    <property type="term" value="F:metal ion binding"/>
    <property type="evidence" value="ECO:0007669"/>
    <property type="project" value="UniProtKB-KW"/>
</dbReference>
<dbReference type="EMBL" id="QZKU01000035">
    <property type="protein sequence ID" value="RJP24420.1"/>
    <property type="molecule type" value="Genomic_DNA"/>
</dbReference>
<dbReference type="GO" id="GO:0051539">
    <property type="term" value="F:4 iron, 4 sulfur cluster binding"/>
    <property type="evidence" value="ECO:0007669"/>
    <property type="project" value="UniProtKB-KW"/>
</dbReference>
<dbReference type="Proteomes" id="UP000265882">
    <property type="component" value="Unassembled WGS sequence"/>
</dbReference>
<keyword evidence="5" id="KW-0408">Iron</keyword>
<evidence type="ECO:0000256" key="2">
    <source>
        <dbReference type="ARBA" id="ARBA00022485"/>
    </source>
</evidence>